<dbReference type="Proteomes" id="UP000316330">
    <property type="component" value="Unassembled WGS sequence"/>
</dbReference>
<evidence type="ECO:0000256" key="1">
    <source>
        <dbReference type="SAM" id="MobiDB-lite"/>
    </source>
</evidence>
<comment type="caution">
    <text evidence="2">The sequence shown here is derived from an EMBL/GenBank/DDBJ whole genome shotgun (WGS) entry which is preliminary data.</text>
</comment>
<organism evidence="2 3">
    <name type="scientific">Cohnella terricola</name>
    <dbReference type="NCBI Taxonomy" id="1289167"/>
    <lineage>
        <taxon>Bacteria</taxon>
        <taxon>Bacillati</taxon>
        <taxon>Bacillota</taxon>
        <taxon>Bacilli</taxon>
        <taxon>Bacillales</taxon>
        <taxon>Paenibacillaceae</taxon>
        <taxon>Cohnella</taxon>
    </lineage>
</organism>
<feature type="region of interest" description="Disordered" evidence="1">
    <location>
        <begin position="1"/>
        <end position="28"/>
    </location>
</feature>
<name>A0A559J6H7_9BACL</name>
<protein>
    <submittedName>
        <fullName evidence="2">Uncharacterized protein</fullName>
    </submittedName>
</protein>
<evidence type="ECO:0000313" key="2">
    <source>
        <dbReference type="EMBL" id="TVX95490.1"/>
    </source>
</evidence>
<reference evidence="2 3" key="1">
    <citation type="submission" date="2019-07" db="EMBL/GenBank/DDBJ databases">
        <authorList>
            <person name="Kim J."/>
        </authorList>
    </citation>
    <scope>NUCLEOTIDE SEQUENCE [LARGE SCALE GENOMIC DNA]</scope>
    <source>
        <strain evidence="2 3">G13</strain>
    </source>
</reference>
<gene>
    <name evidence="2" type="ORF">FPZ45_23485</name>
</gene>
<proteinExistence type="predicted"/>
<keyword evidence="3" id="KW-1185">Reference proteome</keyword>
<dbReference type="RefSeq" id="WP_144707090.1">
    <property type="nucleotide sequence ID" value="NZ_VNJJ01000022.1"/>
</dbReference>
<dbReference type="AlphaFoldDB" id="A0A559J6H7"/>
<dbReference type="EMBL" id="VNJJ01000022">
    <property type="protein sequence ID" value="TVX95490.1"/>
    <property type="molecule type" value="Genomic_DNA"/>
</dbReference>
<evidence type="ECO:0000313" key="3">
    <source>
        <dbReference type="Proteomes" id="UP000316330"/>
    </source>
</evidence>
<accession>A0A559J6H7</accession>
<dbReference type="OrthoDB" id="2680441at2"/>
<sequence>MKTDIDHAKTQLYSPEQGGDRIPSAPIRSKPLCTAMNGSMVQDFADMQRLGRDMDRMKTGQELNEEGLVDDPIQY</sequence>